<dbReference type="SMART" id="SM00311">
    <property type="entry name" value="PWI"/>
    <property type="match status" value="1"/>
</dbReference>
<proteinExistence type="predicted"/>
<dbReference type="PANTHER" id="PTHR23148">
    <property type="entry name" value="SERINE/ARGININE REGULATED NUCLEAR MATRIX PROTEIN"/>
    <property type="match status" value="1"/>
</dbReference>
<feature type="region of interest" description="Disordered" evidence="2">
    <location>
        <begin position="365"/>
        <end position="414"/>
    </location>
</feature>
<dbReference type="GO" id="GO:0051087">
    <property type="term" value="F:protein-folding chaperone binding"/>
    <property type="evidence" value="ECO:0007669"/>
    <property type="project" value="InterPro"/>
</dbReference>
<feature type="compositionally biased region" description="Basic and acidic residues" evidence="2">
    <location>
        <begin position="244"/>
        <end position="287"/>
    </location>
</feature>
<evidence type="ECO:0008006" key="7">
    <source>
        <dbReference type="Google" id="ProtNLM"/>
    </source>
</evidence>
<feature type="compositionally biased region" description="Basic residues" evidence="2">
    <location>
        <begin position="229"/>
        <end position="243"/>
    </location>
</feature>
<dbReference type="SUPFAM" id="SSF63491">
    <property type="entry name" value="BAG domain"/>
    <property type="match status" value="1"/>
</dbReference>
<dbReference type="InterPro" id="IPR003103">
    <property type="entry name" value="BAG_domain"/>
</dbReference>
<dbReference type="EMBL" id="LGRX02004386">
    <property type="protein sequence ID" value="KAK3280469.1"/>
    <property type="molecule type" value="Genomic_DNA"/>
</dbReference>
<dbReference type="GO" id="GO:0048024">
    <property type="term" value="P:regulation of mRNA splicing, via spliceosome"/>
    <property type="evidence" value="ECO:0007669"/>
    <property type="project" value="TreeGrafter"/>
</dbReference>
<dbReference type="Proteomes" id="UP001190700">
    <property type="component" value="Unassembled WGS sequence"/>
</dbReference>
<feature type="compositionally biased region" description="Low complexity" evidence="2">
    <location>
        <begin position="169"/>
        <end position="185"/>
    </location>
</feature>
<evidence type="ECO:0000256" key="1">
    <source>
        <dbReference type="ARBA" id="ARBA00022664"/>
    </source>
</evidence>
<dbReference type="Gene3D" id="1.20.1390.10">
    <property type="entry name" value="PWI domain"/>
    <property type="match status" value="1"/>
</dbReference>
<keyword evidence="6" id="KW-1185">Reference proteome</keyword>
<protein>
    <recommendedName>
        <fullName evidence="7">PWI domain-containing protein</fullName>
    </recommendedName>
</protein>
<feature type="compositionally biased region" description="Basic and acidic residues" evidence="2">
    <location>
        <begin position="368"/>
        <end position="392"/>
    </location>
</feature>
<dbReference type="SUPFAM" id="SSF101233">
    <property type="entry name" value="PWI domain"/>
    <property type="match status" value="1"/>
</dbReference>
<comment type="caution">
    <text evidence="5">The sequence shown here is derived from an EMBL/GenBank/DDBJ whole genome shotgun (WGS) entry which is preliminary data.</text>
</comment>
<dbReference type="Gene3D" id="1.20.58.120">
    <property type="entry name" value="BAG domain"/>
    <property type="match status" value="1"/>
</dbReference>
<evidence type="ECO:0000259" key="3">
    <source>
        <dbReference type="PROSITE" id="PS51025"/>
    </source>
</evidence>
<feature type="compositionally biased region" description="Low complexity" evidence="2">
    <location>
        <begin position="393"/>
        <end position="414"/>
    </location>
</feature>
<feature type="compositionally biased region" description="Polar residues" evidence="2">
    <location>
        <begin position="144"/>
        <end position="160"/>
    </location>
</feature>
<dbReference type="InterPro" id="IPR002483">
    <property type="entry name" value="PWI_dom"/>
</dbReference>
<sequence length="414" mass="46914">MSKQTMRMPFSRNAMVMGPGKNKKIRFPVELDTPVDMKKVNLETIKPWIAERITSLLGGLEDEVLIGMVISYLEAQYVNPKEMTVNLMSFLEKNTSLFMKELWSMLISAQDSEDGVPEQLVKAKEEQVRKKREELERMAALVASRSQAISRRQAEGTSRFSDAPPPPQASAAATSVASHPASVAAGPDDIEGEKKWSSRKWSRSVSRSRSRSPRESRRKKRYSPSASPPRRRRSRSASPRRRDRSPDQSLRKRDKEGRERDSRRKGRDDDVEDRRKGDRDGDRSREDPDLEEEEALKMIKSTLAKVDSLEEQDMERIEKGDAKAMEVEAVLEFLTQALEALDGVEANDNDRVRELRRKSVKRVNQLIDRVESVKSDLERHRKREEPKSRKAPESGSGSDSGSESGSESGSGSED</sequence>
<feature type="compositionally biased region" description="Basic residues" evidence="2">
    <location>
        <begin position="197"/>
        <end position="222"/>
    </location>
</feature>
<dbReference type="GO" id="GO:0005681">
    <property type="term" value="C:spliceosomal complex"/>
    <property type="evidence" value="ECO:0007669"/>
    <property type="project" value="TreeGrafter"/>
</dbReference>
<gene>
    <name evidence="5" type="ORF">CYMTET_11693</name>
</gene>
<feature type="region of interest" description="Disordered" evidence="2">
    <location>
        <begin position="142"/>
        <end position="293"/>
    </location>
</feature>
<dbReference type="GO" id="GO:0003723">
    <property type="term" value="F:RNA binding"/>
    <property type="evidence" value="ECO:0007669"/>
    <property type="project" value="TreeGrafter"/>
</dbReference>
<evidence type="ECO:0000256" key="2">
    <source>
        <dbReference type="SAM" id="MobiDB-lite"/>
    </source>
</evidence>
<feature type="domain" description="BAG" evidence="4">
    <location>
        <begin position="332"/>
        <end position="374"/>
    </location>
</feature>
<name>A0AAE0GLJ9_9CHLO</name>
<dbReference type="GO" id="GO:0006397">
    <property type="term" value="P:mRNA processing"/>
    <property type="evidence" value="ECO:0007669"/>
    <property type="project" value="UniProtKB-KW"/>
</dbReference>
<evidence type="ECO:0000313" key="6">
    <source>
        <dbReference type="Proteomes" id="UP001190700"/>
    </source>
</evidence>
<evidence type="ECO:0000259" key="4">
    <source>
        <dbReference type="PROSITE" id="PS51035"/>
    </source>
</evidence>
<dbReference type="InterPro" id="IPR036483">
    <property type="entry name" value="PWI_dom_sf"/>
</dbReference>
<dbReference type="PANTHER" id="PTHR23148:SF0">
    <property type="entry name" value="SERINE_ARGININE REPETITIVE MATRIX PROTEIN 1"/>
    <property type="match status" value="1"/>
</dbReference>
<organism evidence="5 6">
    <name type="scientific">Cymbomonas tetramitiformis</name>
    <dbReference type="NCBI Taxonomy" id="36881"/>
    <lineage>
        <taxon>Eukaryota</taxon>
        <taxon>Viridiplantae</taxon>
        <taxon>Chlorophyta</taxon>
        <taxon>Pyramimonadophyceae</taxon>
        <taxon>Pyramimonadales</taxon>
        <taxon>Pyramimonadaceae</taxon>
        <taxon>Cymbomonas</taxon>
    </lineage>
</organism>
<dbReference type="Pfam" id="PF01480">
    <property type="entry name" value="PWI"/>
    <property type="match status" value="1"/>
</dbReference>
<accession>A0AAE0GLJ9</accession>
<reference evidence="5 6" key="1">
    <citation type="journal article" date="2015" name="Genome Biol. Evol.">
        <title>Comparative Genomics of a Bacterivorous Green Alga Reveals Evolutionary Causalities and Consequences of Phago-Mixotrophic Mode of Nutrition.</title>
        <authorList>
            <person name="Burns J.A."/>
            <person name="Paasch A."/>
            <person name="Narechania A."/>
            <person name="Kim E."/>
        </authorList>
    </citation>
    <scope>NUCLEOTIDE SEQUENCE [LARGE SCALE GENOMIC DNA]</scope>
    <source>
        <strain evidence="5 6">PLY_AMNH</strain>
    </source>
</reference>
<feature type="domain" description="PWI" evidence="3">
    <location>
        <begin position="24"/>
        <end position="123"/>
    </location>
</feature>
<dbReference type="PROSITE" id="PS51025">
    <property type="entry name" value="PWI"/>
    <property type="match status" value="1"/>
</dbReference>
<evidence type="ECO:0000313" key="5">
    <source>
        <dbReference type="EMBL" id="KAK3280469.1"/>
    </source>
</evidence>
<dbReference type="Pfam" id="PF02179">
    <property type="entry name" value="BAG"/>
    <property type="match status" value="1"/>
</dbReference>
<keyword evidence="1" id="KW-0507">mRNA processing</keyword>
<dbReference type="AlphaFoldDB" id="A0AAE0GLJ9"/>
<dbReference type="InterPro" id="IPR036533">
    <property type="entry name" value="BAG_dom_sf"/>
</dbReference>
<dbReference type="InterPro" id="IPR052225">
    <property type="entry name" value="Ser/Arg_repetitive_matrix"/>
</dbReference>
<dbReference type="PROSITE" id="PS51035">
    <property type="entry name" value="BAG"/>
    <property type="match status" value="1"/>
</dbReference>